<keyword evidence="4 5" id="KW-0143">Chaperone</keyword>
<proteinExistence type="inferred from homology"/>
<organism evidence="8 9">
    <name type="scientific">Arcticibacterium luteifluviistationis</name>
    <dbReference type="NCBI Taxonomy" id="1784714"/>
    <lineage>
        <taxon>Bacteria</taxon>
        <taxon>Pseudomonadati</taxon>
        <taxon>Bacteroidota</taxon>
        <taxon>Cytophagia</taxon>
        <taxon>Cytophagales</taxon>
        <taxon>Leadbetterellaceae</taxon>
        <taxon>Arcticibacterium</taxon>
    </lineage>
</organism>
<keyword evidence="9" id="KW-1185">Reference proteome</keyword>
<comment type="domain">
    <text evidence="5">The PRC barrel domain binds ribosomal protein uS19.</text>
</comment>
<evidence type="ECO:0000256" key="4">
    <source>
        <dbReference type="ARBA" id="ARBA00023186"/>
    </source>
</evidence>
<comment type="similarity">
    <text evidence="5">Belongs to the RimM family.</text>
</comment>
<gene>
    <name evidence="5 8" type="primary">rimM</name>
    <name evidence="8" type="ORF">DJ013_01145</name>
</gene>
<keyword evidence="3 5" id="KW-0698">rRNA processing</keyword>
<dbReference type="SUPFAM" id="SSF50346">
    <property type="entry name" value="PRC-barrel domain"/>
    <property type="match status" value="1"/>
</dbReference>
<dbReference type="Gene3D" id="2.30.30.240">
    <property type="entry name" value="PRC-barrel domain"/>
    <property type="match status" value="1"/>
</dbReference>
<dbReference type="SUPFAM" id="SSF50447">
    <property type="entry name" value="Translation proteins"/>
    <property type="match status" value="1"/>
</dbReference>
<dbReference type="GO" id="GO:0006364">
    <property type="term" value="P:rRNA processing"/>
    <property type="evidence" value="ECO:0007669"/>
    <property type="project" value="UniProtKB-UniRule"/>
</dbReference>
<evidence type="ECO:0000256" key="3">
    <source>
        <dbReference type="ARBA" id="ARBA00022552"/>
    </source>
</evidence>
<dbReference type="PANTHER" id="PTHR33692:SF1">
    <property type="entry name" value="RIBOSOME MATURATION FACTOR RIMM"/>
    <property type="match status" value="1"/>
</dbReference>
<dbReference type="GO" id="GO:0005840">
    <property type="term" value="C:ribosome"/>
    <property type="evidence" value="ECO:0007669"/>
    <property type="project" value="InterPro"/>
</dbReference>
<dbReference type="InterPro" id="IPR056792">
    <property type="entry name" value="PRC_RimM"/>
</dbReference>
<dbReference type="PANTHER" id="PTHR33692">
    <property type="entry name" value="RIBOSOME MATURATION FACTOR RIMM"/>
    <property type="match status" value="1"/>
</dbReference>
<reference evidence="8 9" key="1">
    <citation type="submission" date="2018-05" db="EMBL/GenBank/DDBJ databases">
        <title>Complete genome sequence of Arcticibacterium luteifluviistationis SM1504T, a cytophagaceae bacterium isolated from Arctic surface seawater.</title>
        <authorList>
            <person name="Li Y."/>
            <person name="Qin Q.-L."/>
        </authorList>
    </citation>
    <scope>NUCLEOTIDE SEQUENCE [LARGE SCALE GENOMIC DNA]</scope>
    <source>
        <strain evidence="8 9">SM1504</strain>
    </source>
</reference>
<feature type="domain" description="RimM N-terminal" evidence="6">
    <location>
        <begin position="9"/>
        <end position="89"/>
    </location>
</feature>
<name>A0A2Z4G729_9BACT</name>
<dbReference type="Pfam" id="PF01782">
    <property type="entry name" value="RimM"/>
    <property type="match status" value="1"/>
</dbReference>
<dbReference type="KEGG" id="als:DJ013_01145"/>
<evidence type="ECO:0000313" key="8">
    <source>
        <dbReference type="EMBL" id="AWV96860.1"/>
    </source>
</evidence>
<dbReference type="GO" id="GO:0042274">
    <property type="term" value="P:ribosomal small subunit biogenesis"/>
    <property type="evidence" value="ECO:0007669"/>
    <property type="project" value="UniProtKB-UniRule"/>
</dbReference>
<dbReference type="AlphaFoldDB" id="A0A2Z4G729"/>
<protein>
    <recommendedName>
        <fullName evidence="5">Ribosome maturation factor RimM</fullName>
    </recommendedName>
</protein>
<accession>A0A2Z4G729</accession>
<dbReference type="InterPro" id="IPR002676">
    <property type="entry name" value="RimM_N"/>
</dbReference>
<dbReference type="GO" id="GO:0005737">
    <property type="term" value="C:cytoplasm"/>
    <property type="evidence" value="ECO:0007669"/>
    <property type="project" value="UniProtKB-SubCell"/>
</dbReference>
<evidence type="ECO:0000256" key="1">
    <source>
        <dbReference type="ARBA" id="ARBA00022490"/>
    </source>
</evidence>
<comment type="subcellular location">
    <subcellularLocation>
        <location evidence="5">Cytoplasm</location>
    </subcellularLocation>
</comment>
<evidence type="ECO:0000259" key="7">
    <source>
        <dbReference type="Pfam" id="PF24986"/>
    </source>
</evidence>
<dbReference type="InterPro" id="IPR036976">
    <property type="entry name" value="RimM_N_sf"/>
</dbReference>
<dbReference type="Pfam" id="PF24986">
    <property type="entry name" value="PRC_RimM"/>
    <property type="match status" value="1"/>
</dbReference>
<evidence type="ECO:0000259" key="6">
    <source>
        <dbReference type="Pfam" id="PF01782"/>
    </source>
</evidence>
<evidence type="ECO:0000313" key="9">
    <source>
        <dbReference type="Proteomes" id="UP000249873"/>
    </source>
</evidence>
<comment type="function">
    <text evidence="5">An accessory protein needed during the final step in the assembly of 30S ribosomal subunit, possibly for assembly of the head region. Essential for efficient processing of 16S rRNA. May be needed both before and after RbfA during the maturation of 16S rRNA. It has affinity for free ribosomal 30S subunits but not for 70S ribosomes.</text>
</comment>
<dbReference type="RefSeq" id="WP_111369962.1">
    <property type="nucleotide sequence ID" value="NZ_CP029480.1"/>
</dbReference>
<comment type="subunit">
    <text evidence="5">Binds ribosomal protein uS19.</text>
</comment>
<keyword evidence="2 5" id="KW-0690">Ribosome biogenesis</keyword>
<dbReference type="GO" id="GO:0043022">
    <property type="term" value="F:ribosome binding"/>
    <property type="evidence" value="ECO:0007669"/>
    <property type="project" value="InterPro"/>
</dbReference>
<evidence type="ECO:0000256" key="2">
    <source>
        <dbReference type="ARBA" id="ARBA00022517"/>
    </source>
</evidence>
<dbReference type="Gene3D" id="2.40.30.60">
    <property type="entry name" value="RimM"/>
    <property type="match status" value="1"/>
</dbReference>
<dbReference type="Proteomes" id="UP000249873">
    <property type="component" value="Chromosome"/>
</dbReference>
<dbReference type="InterPro" id="IPR009000">
    <property type="entry name" value="Transl_B-barrel_sf"/>
</dbReference>
<dbReference type="HAMAP" id="MF_00014">
    <property type="entry name" value="Ribosome_mat_RimM"/>
    <property type="match status" value="1"/>
</dbReference>
<dbReference type="EMBL" id="CP029480">
    <property type="protein sequence ID" value="AWV96860.1"/>
    <property type="molecule type" value="Genomic_DNA"/>
</dbReference>
<evidence type="ECO:0000256" key="5">
    <source>
        <dbReference type="HAMAP-Rule" id="MF_00014"/>
    </source>
</evidence>
<dbReference type="OrthoDB" id="9810331at2"/>
<keyword evidence="1 5" id="KW-0963">Cytoplasm</keyword>
<dbReference type="InterPro" id="IPR011961">
    <property type="entry name" value="RimM"/>
</dbReference>
<feature type="domain" description="Ribosome maturation factor RimM PRC barrel" evidence="7">
    <location>
        <begin position="102"/>
        <end position="169"/>
    </location>
</feature>
<sequence length="176" mass="20202">MTKEECYFLGKITKPHGLKGEVILWMDVDVPELYENMESVFLEVNGELVPYFFEDLQIRGKKSIAKFEDMETIEETESIINCEVYLPIDNLPVLDKKTFYYHELPGFQLKEEKTGEIIGVVTKVYEGAGQDLIAFEIEGTEVLVPISDDIVKEIERDNNILNVNLPEGLIEIYTES</sequence>
<dbReference type="InterPro" id="IPR011033">
    <property type="entry name" value="PRC_barrel-like_sf"/>
</dbReference>
<dbReference type="NCBIfam" id="TIGR02273">
    <property type="entry name" value="16S_RimM"/>
    <property type="match status" value="1"/>
</dbReference>